<dbReference type="AlphaFoldDB" id="A0ABC8ZKZ0"/>
<evidence type="ECO:0000256" key="8">
    <source>
        <dbReference type="PROSITE-ProRule" id="PRU00169"/>
    </source>
</evidence>
<dbReference type="InterPro" id="IPR011006">
    <property type="entry name" value="CheY-like_superfamily"/>
</dbReference>
<keyword evidence="5" id="KW-0547">Nucleotide-binding</keyword>
<feature type="domain" description="Response regulatory" evidence="10">
    <location>
        <begin position="665"/>
        <end position="789"/>
    </location>
</feature>
<evidence type="ECO:0000313" key="12">
    <source>
        <dbReference type="Proteomes" id="UP001497457"/>
    </source>
</evidence>
<evidence type="ECO:0000256" key="9">
    <source>
        <dbReference type="SAM" id="Phobius"/>
    </source>
</evidence>
<keyword evidence="9" id="KW-1133">Transmembrane helix</keyword>
<evidence type="ECO:0000256" key="4">
    <source>
        <dbReference type="ARBA" id="ARBA00022723"/>
    </source>
</evidence>
<dbReference type="EMBL" id="OZ075129">
    <property type="protein sequence ID" value="CAL4962762.1"/>
    <property type="molecule type" value="Genomic_DNA"/>
</dbReference>
<dbReference type="SUPFAM" id="SSF52172">
    <property type="entry name" value="CheY-like"/>
    <property type="match status" value="1"/>
</dbReference>
<dbReference type="SMART" id="SM00448">
    <property type="entry name" value="REC"/>
    <property type="match status" value="1"/>
</dbReference>
<evidence type="ECO:0000259" key="10">
    <source>
        <dbReference type="PROSITE" id="PS50110"/>
    </source>
</evidence>
<feature type="transmembrane region" description="Helical" evidence="9">
    <location>
        <begin position="56"/>
        <end position="79"/>
    </location>
</feature>
<gene>
    <name evidence="11" type="ORF">URODEC1_LOCUS45826</name>
</gene>
<feature type="modified residue" description="4-aspartylphosphate" evidence="8">
    <location>
        <position position="719"/>
    </location>
</feature>
<evidence type="ECO:0000256" key="2">
    <source>
        <dbReference type="ARBA" id="ARBA00012438"/>
    </source>
</evidence>
<protein>
    <recommendedName>
        <fullName evidence="2">histidine kinase</fullName>
        <ecNumber evidence="2">2.7.13.3</ecNumber>
    </recommendedName>
</protein>
<keyword evidence="8" id="KW-0597">Phosphoprotein</keyword>
<dbReference type="Proteomes" id="UP001497457">
    <property type="component" value="Chromosome 19rd"/>
</dbReference>
<dbReference type="Pfam" id="PF00072">
    <property type="entry name" value="Response_reg"/>
    <property type="match status" value="1"/>
</dbReference>
<name>A0ABC8ZKZ0_9POAL</name>
<dbReference type="GO" id="GO:0005524">
    <property type="term" value="F:ATP binding"/>
    <property type="evidence" value="ECO:0007669"/>
    <property type="project" value="UniProtKB-KW"/>
</dbReference>
<dbReference type="PANTHER" id="PTHR24423:SF618">
    <property type="entry name" value="ETHYLENE RECEPTOR 4"/>
    <property type="match status" value="1"/>
</dbReference>
<keyword evidence="9" id="KW-0472">Membrane</keyword>
<keyword evidence="9" id="KW-0812">Transmembrane</keyword>
<comment type="catalytic activity">
    <reaction evidence="1">
        <text>ATP + protein L-histidine = ADP + protein N-phospho-L-histidine.</text>
        <dbReference type="EC" id="2.7.13.3"/>
    </reaction>
</comment>
<dbReference type="GO" id="GO:0046872">
    <property type="term" value="F:metal ion binding"/>
    <property type="evidence" value="ECO:0007669"/>
    <property type="project" value="UniProtKB-KW"/>
</dbReference>
<accession>A0ABC8ZKZ0</accession>
<proteinExistence type="predicted"/>
<dbReference type="Pfam" id="PF25487">
    <property type="entry name" value="ETR1_N"/>
    <property type="match status" value="1"/>
</dbReference>
<keyword evidence="7" id="KW-0067">ATP-binding</keyword>
<evidence type="ECO:0000256" key="3">
    <source>
        <dbReference type="ARBA" id="ARBA00022679"/>
    </source>
</evidence>
<sequence>MPRNIYTHARMSEWMAAAAGQDAVLLVRTARRCGGCDAREGAAVESLLQWQKVSDLLIAASLLSIPLELLYLATCAALAPLRRALLQLGAFIVACGVTHLLNALAYDRPGSRRLLAAITAAKAVGALATTAAAASLPVFFPRLLRVKARESLLRNKARRLDRDLSAARRREDAVWRVVRAVTRGAVGVDARAILRATMLQLSAALGLHDCAVWMPVAGACGVLQLAHRLLPPGEDDDKALDCAARAVSVRHPDVDAVLAGKDAMALRPGSVLATAGAAAAAAAIRIPNFHGASEPASYAILVLVRQANNGDDDNYRSPARWSGEDLEIVQAVADQVAVALSHAAALEEWQLIRREVAEQHGALLHARSELEAANRAMRDAVARPAHAVVGLVSVMQREAADAVLRPEQRLAVDAVARASAVASVMADSVMATVSTTTDAGGDPPLLSSSPSLVARRPFELHSLVRDAASVAGCLARCQGLGFSHQLEGSSLPEWVVGDDKRVFHLLLHMVGVVLSRCHRHVAGLSFSVCRCSNIVGDEQAKISAAANQVFVKFQVGLTRSAESRDPAGSVPASCMLPPSGHAPDYGSADVQLSIAVCKRIAQMMNGNMWWAASESEGLGETMTLLLRFQLQPPLNPHVPSSGGGTYRIGASPRTLPRHHHFNGLRILLADSDATSMEVTRKLLERLGCEVVPAPSAADCLSLLGGGAAEPPPFQLVVLDIDAAATMDGFEVALRIRELSNACWLLVLIAVAASGVDDRVRDMCRRAGVNGLIEKPVTLPALGAQLQRVLHNN</sequence>
<evidence type="ECO:0000256" key="1">
    <source>
        <dbReference type="ARBA" id="ARBA00000085"/>
    </source>
</evidence>
<reference evidence="11 12" key="2">
    <citation type="submission" date="2024-10" db="EMBL/GenBank/DDBJ databases">
        <authorList>
            <person name="Ryan C."/>
        </authorList>
    </citation>
    <scope>NUCLEOTIDE SEQUENCE [LARGE SCALE GENOMIC DNA]</scope>
</reference>
<dbReference type="PANTHER" id="PTHR24423">
    <property type="entry name" value="TWO-COMPONENT SENSOR HISTIDINE KINASE"/>
    <property type="match status" value="1"/>
</dbReference>
<dbReference type="InterPro" id="IPR003018">
    <property type="entry name" value="GAF"/>
</dbReference>
<organism evidence="11 12">
    <name type="scientific">Urochloa decumbens</name>
    <dbReference type="NCBI Taxonomy" id="240449"/>
    <lineage>
        <taxon>Eukaryota</taxon>
        <taxon>Viridiplantae</taxon>
        <taxon>Streptophyta</taxon>
        <taxon>Embryophyta</taxon>
        <taxon>Tracheophyta</taxon>
        <taxon>Spermatophyta</taxon>
        <taxon>Magnoliopsida</taxon>
        <taxon>Liliopsida</taxon>
        <taxon>Poales</taxon>
        <taxon>Poaceae</taxon>
        <taxon>PACMAD clade</taxon>
        <taxon>Panicoideae</taxon>
        <taxon>Panicodae</taxon>
        <taxon>Paniceae</taxon>
        <taxon>Melinidinae</taxon>
        <taxon>Urochloa</taxon>
    </lineage>
</organism>
<evidence type="ECO:0000313" key="11">
    <source>
        <dbReference type="EMBL" id="CAL4962762.1"/>
    </source>
</evidence>
<dbReference type="Pfam" id="PF01590">
    <property type="entry name" value="GAF"/>
    <property type="match status" value="1"/>
</dbReference>
<evidence type="ECO:0000256" key="6">
    <source>
        <dbReference type="ARBA" id="ARBA00022777"/>
    </source>
</evidence>
<dbReference type="EC" id="2.7.13.3" evidence="2"/>
<dbReference type="GO" id="GO:0004673">
    <property type="term" value="F:protein histidine kinase activity"/>
    <property type="evidence" value="ECO:0007669"/>
    <property type="project" value="UniProtKB-EC"/>
</dbReference>
<dbReference type="PROSITE" id="PS50110">
    <property type="entry name" value="RESPONSE_REGULATORY"/>
    <property type="match status" value="1"/>
</dbReference>
<keyword evidence="4" id="KW-0479">Metal-binding</keyword>
<evidence type="ECO:0000256" key="5">
    <source>
        <dbReference type="ARBA" id="ARBA00022741"/>
    </source>
</evidence>
<keyword evidence="3" id="KW-0808">Transferase</keyword>
<dbReference type="InterPro" id="IPR001789">
    <property type="entry name" value="Sig_transdc_resp-reg_receiver"/>
</dbReference>
<dbReference type="SUPFAM" id="SSF55781">
    <property type="entry name" value="GAF domain-like"/>
    <property type="match status" value="1"/>
</dbReference>
<feature type="transmembrane region" description="Helical" evidence="9">
    <location>
        <begin position="85"/>
        <end position="105"/>
    </location>
</feature>
<dbReference type="Gene3D" id="3.40.50.2300">
    <property type="match status" value="1"/>
</dbReference>
<keyword evidence="6" id="KW-0418">Kinase</keyword>
<evidence type="ECO:0000256" key="7">
    <source>
        <dbReference type="ARBA" id="ARBA00022840"/>
    </source>
</evidence>
<keyword evidence="12" id="KW-1185">Reference proteome</keyword>
<feature type="transmembrane region" description="Helical" evidence="9">
    <location>
        <begin position="114"/>
        <end position="140"/>
    </location>
</feature>
<dbReference type="InterPro" id="IPR058544">
    <property type="entry name" value="ETR1_N"/>
</dbReference>
<reference evidence="12" key="1">
    <citation type="submission" date="2024-06" db="EMBL/GenBank/DDBJ databases">
        <authorList>
            <person name="Ryan C."/>
        </authorList>
    </citation>
    <scope>NUCLEOTIDE SEQUENCE [LARGE SCALE GENOMIC DNA]</scope>
</reference>